<gene>
    <name evidence="1" type="ordered locus">Ccan_03440</name>
</gene>
<accession>F9YRA8</accession>
<keyword evidence="2" id="KW-1185">Reference proteome</keyword>
<evidence type="ECO:0000313" key="1">
    <source>
        <dbReference type="EMBL" id="AEK22466.1"/>
    </source>
</evidence>
<dbReference type="AlphaFoldDB" id="F9YRA8"/>
<name>F9YRA8_CAPCC</name>
<dbReference type="KEGG" id="ccm:Ccan_03440"/>
<reference evidence="1 2" key="1">
    <citation type="journal article" date="2011" name="J. Bacteriol.">
        <title>Complete genome sequence of the dog commensal and human pathogen Capnocytophaga canimorsus strain 5.</title>
        <authorList>
            <person name="Manfredi P."/>
            <person name="Pagni M."/>
            <person name="Cornelis G.R."/>
        </authorList>
    </citation>
    <scope>NUCLEOTIDE SEQUENCE [LARGE SCALE GENOMIC DNA]</scope>
    <source>
        <strain evidence="2">5</strain>
    </source>
</reference>
<protein>
    <submittedName>
        <fullName evidence="1">Uncharacterized protein</fullName>
    </submittedName>
</protein>
<proteinExistence type="predicted"/>
<dbReference type="EMBL" id="CP002113">
    <property type="protein sequence ID" value="AEK22466.1"/>
    <property type="molecule type" value="Genomic_DNA"/>
</dbReference>
<dbReference type="HOGENOM" id="CLU_2859405_0_0_10"/>
<organism evidence="1 2">
    <name type="scientific">Capnocytophaga canimorsus (strain 5)</name>
    <dbReference type="NCBI Taxonomy" id="860228"/>
    <lineage>
        <taxon>Bacteria</taxon>
        <taxon>Pseudomonadati</taxon>
        <taxon>Bacteroidota</taxon>
        <taxon>Flavobacteriia</taxon>
        <taxon>Flavobacteriales</taxon>
        <taxon>Flavobacteriaceae</taxon>
        <taxon>Capnocytophaga</taxon>
    </lineage>
</organism>
<sequence>MKQKNQKFKTLDTSLKISELAPFGRFEQRIFFTFHSLIFLTLRLQGRKLTLEDDGNLKWINYKI</sequence>
<dbReference type="Proteomes" id="UP000008895">
    <property type="component" value="Chromosome"/>
</dbReference>
<evidence type="ECO:0000313" key="2">
    <source>
        <dbReference type="Proteomes" id="UP000008895"/>
    </source>
</evidence>